<dbReference type="OrthoDB" id="8959175at2759"/>
<proteinExistence type="predicted"/>
<sequence length="181" mass="20320">MTESGVALGFDRSEWSWVVWLEKRSEQHAVRPNLFIKEEMKLLQPQPHIDSLIRSPAALGQHDAWKRDELHASLTSCRSESADRDRAAAERDSLPLISGSPVFSTAAYQEPREPLNKTKPLETAARKQEKQKRFPTRDRRGQTCRSRDCGGALEELAGALGYSALSAAPQTFPFEVMLNTD</sequence>
<reference evidence="2 3" key="1">
    <citation type="submission" date="2019-03" db="EMBL/GenBank/DDBJ databases">
        <title>First draft genome of Liparis tanakae, snailfish: a comprehensive survey of snailfish specific genes.</title>
        <authorList>
            <person name="Kim W."/>
            <person name="Song I."/>
            <person name="Jeong J.-H."/>
            <person name="Kim D."/>
            <person name="Kim S."/>
            <person name="Ryu S."/>
            <person name="Song J.Y."/>
            <person name="Lee S.K."/>
        </authorList>
    </citation>
    <scope>NUCLEOTIDE SEQUENCE [LARGE SCALE GENOMIC DNA]</scope>
    <source>
        <tissue evidence="2">Muscle</tissue>
    </source>
</reference>
<accession>A0A4Z2JIZ8</accession>
<keyword evidence="3" id="KW-1185">Reference proteome</keyword>
<protein>
    <submittedName>
        <fullName evidence="2">Uncharacterized protein</fullName>
    </submittedName>
</protein>
<dbReference type="Proteomes" id="UP000314294">
    <property type="component" value="Unassembled WGS sequence"/>
</dbReference>
<feature type="compositionally biased region" description="Basic and acidic residues" evidence="1">
    <location>
        <begin position="80"/>
        <end position="93"/>
    </location>
</feature>
<evidence type="ECO:0000313" key="2">
    <source>
        <dbReference type="EMBL" id="TNN89608.1"/>
    </source>
</evidence>
<organism evidence="2 3">
    <name type="scientific">Liparis tanakae</name>
    <name type="common">Tanaka's snailfish</name>
    <dbReference type="NCBI Taxonomy" id="230148"/>
    <lineage>
        <taxon>Eukaryota</taxon>
        <taxon>Metazoa</taxon>
        <taxon>Chordata</taxon>
        <taxon>Craniata</taxon>
        <taxon>Vertebrata</taxon>
        <taxon>Euteleostomi</taxon>
        <taxon>Actinopterygii</taxon>
        <taxon>Neopterygii</taxon>
        <taxon>Teleostei</taxon>
        <taxon>Neoteleostei</taxon>
        <taxon>Acanthomorphata</taxon>
        <taxon>Eupercaria</taxon>
        <taxon>Perciformes</taxon>
        <taxon>Cottioidei</taxon>
        <taxon>Cottales</taxon>
        <taxon>Liparidae</taxon>
        <taxon>Liparis</taxon>
    </lineage>
</organism>
<feature type="region of interest" description="Disordered" evidence="1">
    <location>
        <begin position="76"/>
        <end position="146"/>
    </location>
</feature>
<dbReference type="AlphaFoldDB" id="A0A4Z2JIZ8"/>
<evidence type="ECO:0000313" key="3">
    <source>
        <dbReference type="Proteomes" id="UP000314294"/>
    </source>
</evidence>
<name>A0A4Z2JIZ8_9TELE</name>
<feature type="compositionally biased region" description="Basic and acidic residues" evidence="1">
    <location>
        <begin position="110"/>
        <end position="146"/>
    </location>
</feature>
<dbReference type="EMBL" id="SRLO01000001">
    <property type="protein sequence ID" value="TNN89608.1"/>
    <property type="molecule type" value="Genomic_DNA"/>
</dbReference>
<evidence type="ECO:0000256" key="1">
    <source>
        <dbReference type="SAM" id="MobiDB-lite"/>
    </source>
</evidence>
<comment type="caution">
    <text evidence="2">The sequence shown here is derived from an EMBL/GenBank/DDBJ whole genome shotgun (WGS) entry which is preliminary data.</text>
</comment>
<gene>
    <name evidence="2" type="ORF">EYF80_000211</name>
</gene>